<accession>A0A543FNY7</accession>
<dbReference type="EMBL" id="VFPH01000003">
    <property type="protein sequence ID" value="TQM35567.1"/>
    <property type="molecule type" value="Genomic_DNA"/>
</dbReference>
<dbReference type="SUPFAM" id="SSF52540">
    <property type="entry name" value="P-loop containing nucleoside triphosphate hydrolases"/>
    <property type="match status" value="1"/>
</dbReference>
<reference evidence="8 9" key="1">
    <citation type="submission" date="2019-06" db="EMBL/GenBank/DDBJ databases">
        <title>Sequencing the genomes of 1000 actinobacteria strains.</title>
        <authorList>
            <person name="Klenk H.-P."/>
        </authorList>
    </citation>
    <scope>NUCLEOTIDE SEQUENCE [LARGE SCALE GENOMIC DNA]</scope>
    <source>
        <strain evidence="8 9">DSM 45511</strain>
    </source>
</reference>
<dbReference type="InterPro" id="IPR027417">
    <property type="entry name" value="P-loop_NTPase"/>
</dbReference>
<evidence type="ECO:0000313" key="8">
    <source>
        <dbReference type="EMBL" id="TQM35567.1"/>
    </source>
</evidence>
<keyword evidence="3" id="KW-0547">Nucleotide-binding</keyword>
<dbReference type="InterPro" id="IPR003439">
    <property type="entry name" value="ABC_transporter-like_ATP-bd"/>
</dbReference>
<dbReference type="GO" id="GO:0005524">
    <property type="term" value="F:ATP binding"/>
    <property type="evidence" value="ECO:0007669"/>
    <property type="project" value="UniProtKB-KW"/>
</dbReference>
<keyword evidence="2" id="KW-0813">Transport</keyword>
<evidence type="ECO:0000256" key="2">
    <source>
        <dbReference type="ARBA" id="ARBA00022448"/>
    </source>
</evidence>
<sequence length="268" mass="27996">MLNVRGLSVRYGRSVRALEDVDVEVGNGVLAVLGGNGAGKSTLLRTVSGTVRMHGGAVTSGEVLVDGTRVDQMDPAAIVRRGVVAVPEGRQVFARMTVEENLRAGGLGARSAAARASARARVHELFPVLVERARQRAGLLSGGEQQMLAIGRALMSGPRLLLLDEPSLGLAPQMVARIAAIVRDIHAQGTAVVLVEQNATMALQVADHAVALEVGRVALAGPASELAASDEVQRLYLGGHAESAEQAAAEAREAERQLSGRTLARWTS</sequence>
<comment type="caution">
    <text evidence="8">The sequence shown here is derived from an EMBL/GenBank/DDBJ whole genome shotgun (WGS) entry which is preliminary data.</text>
</comment>
<dbReference type="Proteomes" id="UP000319818">
    <property type="component" value="Unassembled WGS sequence"/>
</dbReference>
<dbReference type="PANTHER" id="PTHR43820">
    <property type="entry name" value="HIGH-AFFINITY BRANCHED-CHAIN AMINO ACID TRANSPORT ATP-BINDING PROTEIN LIVF"/>
    <property type="match status" value="1"/>
</dbReference>
<protein>
    <submittedName>
        <fullName evidence="8">Branched-chain amino acid transport system ATP-binding protein</fullName>
    </submittedName>
</protein>
<organism evidence="8 9">
    <name type="scientific">Pseudonocardia cypriaca</name>
    <dbReference type="NCBI Taxonomy" id="882449"/>
    <lineage>
        <taxon>Bacteria</taxon>
        <taxon>Bacillati</taxon>
        <taxon>Actinomycetota</taxon>
        <taxon>Actinomycetes</taxon>
        <taxon>Pseudonocardiales</taxon>
        <taxon>Pseudonocardiaceae</taxon>
        <taxon>Pseudonocardia</taxon>
    </lineage>
</organism>
<dbReference type="Pfam" id="PF00005">
    <property type="entry name" value="ABC_tran"/>
    <property type="match status" value="1"/>
</dbReference>
<proteinExistence type="inferred from homology"/>
<keyword evidence="9" id="KW-1185">Reference proteome</keyword>
<dbReference type="InterPro" id="IPR017871">
    <property type="entry name" value="ABC_transporter-like_CS"/>
</dbReference>
<evidence type="ECO:0000313" key="9">
    <source>
        <dbReference type="Proteomes" id="UP000319818"/>
    </source>
</evidence>
<dbReference type="InterPro" id="IPR052156">
    <property type="entry name" value="BCAA_Transport_ATP-bd_LivF"/>
</dbReference>
<dbReference type="OrthoDB" id="9776369at2"/>
<feature type="region of interest" description="Disordered" evidence="6">
    <location>
        <begin position="246"/>
        <end position="268"/>
    </location>
</feature>
<evidence type="ECO:0000259" key="7">
    <source>
        <dbReference type="PROSITE" id="PS50893"/>
    </source>
</evidence>
<evidence type="ECO:0000256" key="1">
    <source>
        <dbReference type="ARBA" id="ARBA00005417"/>
    </source>
</evidence>
<dbReference type="RefSeq" id="WP_142106892.1">
    <property type="nucleotide sequence ID" value="NZ_VFPH01000003.1"/>
</dbReference>
<dbReference type="InterPro" id="IPR003593">
    <property type="entry name" value="AAA+_ATPase"/>
</dbReference>
<dbReference type="PANTHER" id="PTHR43820:SF4">
    <property type="entry name" value="HIGH-AFFINITY BRANCHED-CHAIN AMINO ACID TRANSPORT ATP-BINDING PROTEIN LIVF"/>
    <property type="match status" value="1"/>
</dbReference>
<evidence type="ECO:0000256" key="6">
    <source>
        <dbReference type="SAM" id="MobiDB-lite"/>
    </source>
</evidence>
<evidence type="ECO:0000256" key="4">
    <source>
        <dbReference type="ARBA" id="ARBA00022840"/>
    </source>
</evidence>
<dbReference type="CDD" id="cd03224">
    <property type="entry name" value="ABC_TM1139_LivF_branched"/>
    <property type="match status" value="1"/>
</dbReference>
<evidence type="ECO:0000256" key="3">
    <source>
        <dbReference type="ARBA" id="ARBA00022741"/>
    </source>
</evidence>
<keyword evidence="5" id="KW-0029">Amino-acid transport</keyword>
<dbReference type="PROSITE" id="PS50893">
    <property type="entry name" value="ABC_TRANSPORTER_2"/>
    <property type="match status" value="1"/>
</dbReference>
<dbReference type="GO" id="GO:0015658">
    <property type="term" value="F:branched-chain amino acid transmembrane transporter activity"/>
    <property type="evidence" value="ECO:0007669"/>
    <property type="project" value="TreeGrafter"/>
</dbReference>
<comment type="similarity">
    <text evidence="1">Belongs to the ABC transporter superfamily.</text>
</comment>
<dbReference type="PROSITE" id="PS00211">
    <property type="entry name" value="ABC_TRANSPORTER_1"/>
    <property type="match status" value="1"/>
</dbReference>
<name>A0A543FNY7_9PSEU</name>
<dbReference type="SMART" id="SM00382">
    <property type="entry name" value="AAA"/>
    <property type="match status" value="1"/>
</dbReference>
<dbReference type="Gene3D" id="3.40.50.300">
    <property type="entry name" value="P-loop containing nucleotide triphosphate hydrolases"/>
    <property type="match status" value="1"/>
</dbReference>
<dbReference type="GO" id="GO:0015807">
    <property type="term" value="P:L-amino acid transport"/>
    <property type="evidence" value="ECO:0007669"/>
    <property type="project" value="TreeGrafter"/>
</dbReference>
<feature type="domain" description="ABC transporter" evidence="7">
    <location>
        <begin position="2"/>
        <end position="239"/>
    </location>
</feature>
<evidence type="ECO:0000256" key="5">
    <source>
        <dbReference type="ARBA" id="ARBA00022970"/>
    </source>
</evidence>
<keyword evidence="4 8" id="KW-0067">ATP-binding</keyword>
<dbReference type="AlphaFoldDB" id="A0A543FNY7"/>
<gene>
    <name evidence="8" type="ORF">FB388_7003</name>
</gene>
<dbReference type="GO" id="GO:0016887">
    <property type="term" value="F:ATP hydrolysis activity"/>
    <property type="evidence" value="ECO:0007669"/>
    <property type="project" value="InterPro"/>
</dbReference>